<keyword evidence="4 12" id="KW-0408">Iron</keyword>
<evidence type="ECO:0000256" key="6">
    <source>
        <dbReference type="ARBA" id="ARBA00024298"/>
    </source>
</evidence>
<dbReference type="AlphaFoldDB" id="A0A9X3WFR2"/>
<keyword evidence="3 12" id="KW-0560">Oxidoreductase</keyword>
<dbReference type="PANTHER" id="PTHR46509">
    <property type="entry name" value="PHOSPHOADENOSINE PHOSPHOSULFATE REDUCTASE"/>
    <property type="match status" value="1"/>
</dbReference>
<name>A0A9X3WFR2_9BACI</name>
<comment type="similarity">
    <text evidence="1 12">Belongs to the PAPS reductase family. CysH subfamily.</text>
</comment>
<dbReference type="GO" id="GO:0070814">
    <property type="term" value="P:hydrogen sulfide biosynthetic process"/>
    <property type="evidence" value="ECO:0007669"/>
    <property type="project" value="UniProtKB-UniRule"/>
</dbReference>
<dbReference type="Proteomes" id="UP001145069">
    <property type="component" value="Unassembled WGS sequence"/>
</dbReference>
<comment type="caution">
    <text evidence="14">The sequence shown here is derived from an EMBL/GenBank/DDBJ whole genome shotgun (WGS) entry which is preliminary data.</text>
</comment>
<dbReference type="Pfam" id="PF01507">
    <property type="entry name" value="PAPS_reduct"/>
    <property type="match status" value="1"/>
</dbReference>
<protein>
    <recommendedName>
        <fullName evidence="9 12">Adenosine 5'-phosphosulfate reductase</fullName>
        <shortName evidence="12">APS reductase</shortName>
        <ecNumber evidence="8 12">1.8.4.10</ecNumber>
    </recommendedName>
    <alternativeName>
        <fullName evidence="11 12">5'-adenylylsulfate reductase</fullName>
    </alternativeName>
    <alternativeName>
        <fullName evidence="10 12">Thioredoxin-dependent 5'-adenylylsulfate reductase</fullName>
    </alternativeName>
</protein>
<dbReference type="GO" id="GO:0046872">
    <property type="term" value="F:metal ion binding"/>
    <property type="evidence" value="ECO:0007669"/>
    <property type="project" value="UniProtKB-KW"/>
</dbReference>
<reference evidence="14" key="1">
    <citation type="submission" date="2022-06" db="EMBL/GenBank/DDBJ databases">
        <title>Aquibacillus sp. a new bacterium isolated from soil saline samples.</title>
        <authorList>
            <person name="Galisteo C."/>
            <person name="De La Haba R."/>
            <person name="Sanchez-Porro C."/>
            <person name="Ventosa A."/>
        </authorList>
    </citation>
    <scope>NUCLEOTIDE SEQUENCE</scope>
    <source>
        <strain evidence="14">3ASR75-54</strain>
    </source>
</reference>
<dbReference type="GO" id="GO:0051539">
    <property type="term" value="F:4 iron, 4 sulfur cluster binding"/>
    <property type="evidence" value="ECO:0007669"/>
    <property type="project" value="UniProtKB-UniRule"/>
</dbReference>
<dbReference type="NCBIfam" id="TIGR02055">
    <property type="entry name" value="APS_reductase"/>
    <property type="match status" value="1"/>
</dbReference>
<comment type="pathway">
    <text evidence="7 12">Sulfur metabolism; hydrogen sulfide biosynthesis; sulfite from sulfate.</text>
</comment>
<evidence type="ECO:0000256" key="9">
    <source>
        <dbReference type="ARBA" id="ARBA00029514"/>
    </source>
</evidence>
<comment type="subcellular location">
    <subcellularLocation>
        <location evidence="12">Cytoplasm</location>
    </subcellularLocation>
</comment>
<keyword evidence="15" id="KW-1185">Reference proteome</keyword>
<feature type="domain" description="Phosphoadenosine phosphosulphate reductase" evidence="13">
    <location>
        <begin position="43"/>
        <end position="214"/>
    </location>
</feature>
<evidence type="ECO:0000313" key="14">
    <source>
        <dbReference type="EMBL" id="MDC3417606.1"/>
    </source>
</evidence>
<evidence type="ECO:0000256" key="11">
    <source>
        <dbReference type="ARBA" id="ARBA00032041"/>
    </source>
</evidence>
<feature type="binding site" evidence="12">
    <location>
        <position position="208"/>
    </location>
    <ligand>
        <name>[4Fe-4S] cluster</name>
        <dbReference type="ChEBI" id="CHEBI:49883"/>
    </ligand>
</feature>
<evidence type="ECO:0000256" key="4">
    <source>
        <dbReference type="ARBA" id="ARBA00023004"/>
    </source>
</evidence>
<dbReference type="SUPFAM" id="SSF52402">
    <property type="entry name" value="Adenine nucleotide alpha hydrolases-like"/>
    <property type="match status" value="1"/>
</dbReference>
<evidence type="ECO:0000256" key="10">
    <source>
        <dbReference type="ARBA" id="ARBA00030894"/>
    </source>
</evidence>
<keyword evidence="5 12" id="KW-0411">Iron-sulfur</keyword>
<feature type="binding site" evidence="12">
    <location>
        <position position="126"/>
    </location>
    <ligand>
        <name>[4Fe-4S] cluster</name>
        <dbReference type="ChEBI" id="CHEBI:49883"/>
    </ligand>
</feature>
<keyword evidence="2 12" id="KW-0963">Cytoplasm</keyword>
<dbReference type="GO" id="GO:0043866">
    <property type="term" value="F:adenylyl-sulfate reductase (thioredoxin) activity"/>
    <property type="evidence" value="ECO:0007669"/>
    <property type="project" value="UniProtKB-EC"/>
</dbReference>
<accession>A0A9X3WFR2</accession>
<proteinExistence type="inferred from homology"/>
<dbReference type="InterPro" id="IPR014729">
    <property type="entry name" value="Rossmann-like_a/b/a_fold"/>
</dbReference>
<sequence length="243" mass="27588">MNTNILQYSNFTGDPFSGWNPTDTTKGAAHVIDWAYQTYGDDIVYACSFGAEGIVLIDLIAQAKEDASIVFLDTGLHFPETYELIEKVKIRYPKLQIEMKQPELSVEEQANQLGSALWKRDANQCCYIRKIKPLEDALSGATAWISGLRREQSPTRSKTNFVNKDERFESVKVCPLIHWTWDDVWDYIKQNELDYNDLHDRNYPSIGCIPCTSPVADGGDSRNGRWQGLNKTECGLHTPSNSR</sequence>
<dbReference type="GO" id="GO:0005737">
    <property type="term" value="C:cytoplasm"/>
    <property type="evidence" value="ECO:0007669"/>
    <property type="project" value="UniProtKB-SubCell"/>
</dbReference>
<dbReference type="NCBIfam" id="TIGR00434">
    <property type="entry name" value="cysH"/>
    <property type="match status" value="1"/>
</dbReference>
<evidence type="ECO:0000256" key="8">
    <source>
        <dbReference type="ARBA" id="ARBA00024386"/>
    </source>
</evidence>
<evidence type="ECO:0000313" key="15">
    <source>
        <dbReference type="Proteomes" id="UP001145069"/>
    </source>
</evidence>
<dbReference type="CDD" id="cd23945">
    <property type="entry name" value="PAPS_reductase"/>
    <property type="match status" value="1"/>
</dbReference>
<dbReference type="InterPro" id="IPR004511">
    <property type="entry name" value="PAPS/APS_Rdtase"/>
</dbReference>
<evidence type="ECO:0000256" key="12">
    <source>
        <dbReference type="HAMAP-Rule" id="MF_00063"/>
    </source>
</evidence>
<evidence type="ECO:0000256" key="2">
    <source>
        <dbReference type="ARBA" id="ARBA00022490"/>
    </source>
</evidence>
<comment type="function">
    <text evidence="6 12">Catalyzes the formation of sulfite from adenosine 5'-phosphosulfate (APS) using thioredoxin as an electron donor.</text>
</comment>
<dbReference type="RefSeq" id="WP_272446675.1">
    <property type="nucleotide sequence ID" value="NZ_JAMQKC010000011.1"/>
</dbReference>
<dbReference type="HAMAP" id="MF_00063">
    <property type="entry name" value="CysH"/>
    <property type="match status" value="1"/>
</dbReference>
<dbReference type="Gene3D" id="3.40.50.620">
    <property type="entry name" value="HUPs"/>
    <property type="match status" value="1"/>
</dbReference>
<dbReference type="PIRSF" id="PIRSF000857">
    <property type="entry name" value="PAPS_reductase"/>
    <property type="match status" value="1"/>
</dbReference>
<dbReference type="EC" id="1.8.4.10" evidence="8 12"/>
<gene>
    <name evidence="12" type="primary">cysH</name>
    <name evidence="14" type="ORF">NC799_11930</name>
</gene>
<comment type="cofactor">
    <cofactor evidence="12">
        <name>[4Fe-4S] cluster</name>
        <dbReference type="ChEBI" id="CHEBI:49883"/>
    </cofactor>
    <text evidence="12">Binds 1 [4Fe-4S] cluster per subunit.</text>
</comment>
<evidence type="ECO:0000256" key="3">
    <source>
        <dbReference type="ARBA" id="ARBA00023002"/>
    </source>
</evidence>
<feature type="binding site" evidence="12">
    <location>
        <position position="211"/>
    </location>
    <ligand>
        <name>[4Fe-4S] cluster</name>
        <dbReference type="ChEBI" id="CHEBI:49883"/>
    </ligand>
</feature>
<dbReference type="FunFam" id="3.40.50.620:FF:000095">
    <property type="entry name" value="Phosphoadenosine phosphosulfate reductase"/>
    <property type="match status" value="1"/>
</dbReference>
<dbReference type="PANTHER" id="PTHR46509:SF1">
    <property type="entry name" value="PHOSPHOADENOSINE PHOSPHOSULFATE REDUCTASE"/>
    <property type="match status" value="1"/>
</dbReference>
<keyword evidence="12" id="KW-0479">Metal-binding</keyword>
<evidence type="ECO:0000256" key="7">
    <source>
        <dbReference type="ARBA" id="ARBA00024327"/>
    </source>
</evidence>
<evidence type="ECO:0000259" key="13">
    <source>
        <dbReference type="Pfam" id="PF01507"/>
    </source>
</evidence>
<organism evidence="14 15">
    <name type="scientific">Aquibacillus salsiterrae</name>
    <dbReference type="NCBI Taxonomy" id="2950439"/>
    <lineage>
        <taxon>Bacteria</taxon>
        <taxon>Bacillati</taxon>
        <taxon>Bacillota</taxon>
        <taxon>Bacilli</taxon>
        <taxon>Bacillales</taxon>
        <taxon>Bacillaceae</taxon>
        <taxon>Aquibacillus</taxon>
    </lineage>
</organism>
<feature type="active site" description="Nucleophile; cysteine thiosulfonate intermediate" evidence="12">
    <location>
        <position position="234"/>
    </location>
</feature>
<dbReference type="InterPro" id="IPR002500">
    <property type="entry name" value="PAPS_reduct_dom"/>
</dbReference>
<dbReference type="GO" id="GO:0019344">
    <property type="term" value="P:cysteine biosynthetic process"/>
    <property type="evidence" value="ECO:0007669"/>
    <property type="project" value="InterPro"/>
</dbReference>
<dbReference type="GO" id="GO:0019379">
    <property type="term" value="P:sulfate assimilation, phosphoadenylyl sulfate reduction by phosphoadenylyl-sulfate reductase (thioredoxin)"/>
    <property type="evidence" value="ECO:0007669"/>
    <property type="project" value="UniProtKB-UniRule"/>
</dbReference>
<dbReference type="InterPro" id="IPR011798">
    <property type="entry name" value="APS_reductase"/>
</dbReference>
<dbReference type="GO" id="GO:0004604">
    <property type="term" value="F:phosphoadenylyl-sulfate reductase (thioredoxin) activity"/>
    <property type="evidence" value="ECO:0007669"/>
    <property type="project" value="UniProtKB-UniRule"/>
</dbReference>
<dbReference type="NCBIfam" id="NF002537">
    <property type="entry name" value="PRK02090.1"/>
    <property type="match status" value="1"/>
</dbReference>
<evidence type="ECO:0000256" key="1">
    <source>
        <dbReference type="ARBA" id="ARBA00009732"/>
    </source>
</evidence>
<feature type="binding site" evidence="12">
    <location>
        <position position="125"/>
    </location>
    <ligand>
        <name>[4Fe-4S] cluster</name>
        <dbReference type="ChEBI" id="CHEBI:49883"/>
    </ligand>
</feature>
<dbReference type="EMBL" id="JAMQKC010000011">
    <property type="protein sequence ID" value="MDC3417606.1"/>
    <property type="molecule type" value="Genomic_DNA"/>
</dbReference>
<evidence type="ECO:0000256" key="5">
    <source>
        <dbReference type="ARBA" id="ARBA00023014"/>
    </source>
</evidence>
<comment type="catalytic activity">
    <reaction evidence="12">
        <text>[thioredoxin]-disulfide + sulfite + AMP + 2 H(+) = adenosine 5'-phosphosulfate + [thioredoxin]-dithiol</text>
        <dbReference type="Rhea" id="RHEA:21976"/>
        <dbReference type="Rhea" id="RHEA-COMP:10698"/>
        <dbReference type="Rhea" id="RHEA-COMP:10700"/>
        <dbReference type="ChEBI" id="CHEBI:15378"/>
        <dbReference type="ChEBI" id="CHEBI:17359"/>
        <dbReference type="ChEBI" id="CHEBI:29950"/>
        <dbReference type="ChEBI" id="CHEBI:50058"/>
        <dbReference type="ChEBI" id="CHEBI:58243"/>
        <dbReference type="ChEBI" id="CHEBI:456215"/>
        <dbReference type="EC" id="1.8.4.10"/>
    </reaction>
</comment>